<feature type="region of interest" description="Disordered" evidence="1">
    <location>
        <begin position="24"/>
        <end position="59"/>
    </location>
</feature>
<feature type="compositionally biased region" description="Gly residues" evidence="1">
    <location>
        <begin position="299"/>
        <end position="310"/>
    </location>
</feature>
<feature type="region of interest" description="Disordered" evidence="1">
    <location>
        <begin position="298"/>
        <end position="325"/>
    </location>
</feature>
<reference evidence="3" key="2">
    <citation type="journal article" date="2009" name="Fungal Genet. Biol.">
        <title>The 2008 update of the Aspergillus nidulans genome annotation: a community effort.</title>
        <authorList>
            <person name="Wortman J.R."/>
            <person name="Gilsenan J.M."/>
            <person name="Joardar V."/>
            <person name="Deegan J."/>
            <person name="Clutterbuck J."/>
            <person name="Andersen M.R."/>
            <person name="Archer D."/>
            <person name="Bencina M."/>
            <person name="Braus G."/>
            <person name="Coutinho P."/>
            <person name="von Dohren H."/>
            <person name="Doonan J."/>
            <person name="Driessen A.J."/>
            <person name="Durek P."/>
            <person name="Espeso E."/>
            <person name="Fekete E."/>
            <person name="Flipphi M."/>
            <person name="Estrada C.G."/>
            <person name="Geysens S."/>
            <person name="Goldman G."/>
            <person name="de Groot P.W."/>
            <person name="Hansen K."/>
            <person name="Harris S.D."/>
            <person name="Heinekamp T."/>
            <person name="Helmstaedt K."/>
            <person name="Henrissat B."/>
            <person name="Hofmann G."/>
            <person name="Homan T."/>
            <person name="Horio T."/>
            <person name="Horiuchi H."/>
            <person name="James S."/>
            <person name="Jones M."/>
            <person name="Karaffa L."/>
            <person name="Karanyi Z."/>
            <person name="Kato M."/>
            <person name="Keller N."/>
            <person name="Kelly D.E."/>
            <person name="Kiel J.A."/>
            <person name="Kim J.M."/>
            <person name="van der Klei I.J."/>
            <person name="Klis F.M."/>
            <person name="Kovalchuk A."/>
            <person name="Krasevec N."/>
            <person name="Kubicek C.P."/>
            <person name="Liu B."/>
            <person name="Maccabe A."/>
            <person name="Meyer V."/>
            <person name="Mirabito P."/>
            <person name="Miskei M."/>
            <person name="Mos M."/>
            <person name="Mullins J."/>
            <person name="Nelson D.R."/>
            <person name="Nielsen J."/>
            <person name="Oakley B.R."/>
            <person name="Osmani S.A."/>
            <person name="Pakula T."/>
            <person name="Paszewski A."/>
            <person name="Paulsen I."/>
            <person name="Pilsyk S."/>
            <person name="Pocsi I."/>
            <person name="Punt P.J."/>
            <person name="Ram A.F."/>
            <person name="Ren Q."/>
            <person name="Robellet X."/>
            <person name="Robson G."/>
            <person name="Seiboth B."/>
            <person name="van Solingen P."/>
            <person name="Specht T."/>
            <person name="Sun J."/>
            <person name="Taheri-Talesh N."/>
            <person name="Takeshita N."/>
            <person name="Ussery D."/>
            <person name="vanKuyk P.A."/>
            <person name="Visser H."/>
            <person name="van de Vondervoort P.J."/>
            <person name="de Vries R.P."/>
            <person name="Walton J."/>
            <person name="Xiang X."/>
            <person name="Xiong Y."/>
            <person name="Zeng A.P."/>
            <person name="Brandt B.W."/>
            <person name="Cornell M.J."/>
            <person name="van den Hondel C.A."/>
            <person name="Visser J."/>
            <person name="Oliver S.G."/>
            <person name="Turner G."/>
        </authorList>
    </citation>
    <scope>GENOME REANNOTATION</scope>
    <source>
        <strain evidence="3">FGSC A4 / ATCC 38163 / CBS 112.46 / NRRL 194 / M139</strain>
    </source>
</reference>
<dbReference type="HOGENOM" id="CLU_801745_0_0_1"/>
<organism evidence="2 3">
    <name type="scientific">Emericella nidulans (strain FGSC A4 / ATCC 38163 / CBS 112.46 / NRRL 194 / M139)</name>
    <name type="common">Aspergillus nidulans</name>
    <dbReference type="NCBI Taxonomy" id="227321"/>
    <lineage>
        <taxon>Eukaryota</taxon>
        <taxon>Fungi</taxon>
        <taxon>Dikarya</taxon>
        <taxon>Ascomycota</taxon>
        <taxon>Pezizomycotina</taxon>
        <taxon>Eurotiomycetes</taxon>
        <taxon>Eurotiomycetidae</taxon>
        <taxon>Eurotiales</taxon>
        <taxon>Aspergillaceae</taxon>
        <taxon>Aspergillus</taxon>
        <taxon>Aspergillus subgen. Nidulantes</taxon>
    </lineage>
</organism>
<evidence type="ECO:0000256" key="1">
    <source>
        <dbReference type="SAM" id="MobiDB-lite"/>
    </source>
</evidence>
<evidence type="ECO:0000313" key="2">
    <source>
        <dbReference type="EMBL" id="CBF80925.1"/>
    </source>
</evidence>
<dbReference type="Proteomes" id="UP000000560">
    <property type="component" value="Chromosome V"/>
</dbReference>
<feature type="region of interest" description="Disordered" evidence="1">
    <location>
        <begin position="131"/>
        <end position="201"/>
    </location>
</feature>
<proteinExistence type="predicted"/>
<dbReference type="RefSeq" id="XP_662739.1">
    <property type="nucleotide sequence ID" value="XM_657647.1"/>
</dbReference>
<accession>Q5B2U5</accession>
<reference evidence="3" key="1">
    <citation type="journal article" date="2005" name="Nature">
        <title>Sequencing of Aspergillus nidulans and comparative analysis with A. fumigatus and A. oryzae.</title>
        <authorList>
            <person name="Galagan J.E."/>
            <person name="Calvo S.E."/>
            <person name="Cuomo C."/>
            <person name="Ma L.J."/>
            <person name="Wortman J.R."/>
            <person name="Batzoglou S."/>
            <person name="Lee S.I."/>
            <person name="Basturkmen M."/>
            <person name="Spevak C.C."/>
            <person name="Clutterbuck J."/>
            <person name="Kapitonov V."/>
            <person name="Jurka J."/>
            <person name="Scazzocchio C."/>
            <person name="Farman M."/>
            <person name="Butler J."/>
            <person name="Purcell S."/>
            <person name="Harris S."/>
            <person name="Braus G.H."/>
            <person name="Draht O."/>
            <person name="Busch S."/>
            <person name="D'Enfert C."/>
            <person name="Bouchier C."/>
            <person name="Goldman G.H."/>
            <person name="Bell-Pedersen D."/>
            <person name="Griffiths-Jones S."/>
            <person name="Doonan J.H."/>
            <person name="Yu J."/>
            <person name="Vienken K."/>
            <person name="Pain A."/>
            <person name="Freitag M."/>
            <person name="Selker E.U."/>
            <person name="Archer D.B."/>
            <person name="Penalva M.A."/>
            <person name="Oakley B.R."/>
            <person name="Momany M."/>
            <person name="Tanaka T."/>
            <person name="Kumagai T."/>
            <person name="Asai K."/>
            <person name="Machida M."/>
            <person name="Nierman W.C."/>
            <person name="Denning D.W."/>
            <person name="Caddick M."/>
            <person name="Hynes M."/>
            <person name="Paoletti M."/>
            <person name="Fischer R."/>
            <person name="Miller B."/>
            <person name="Dyer P."/>
            <person name="Sachs M.S."/>
            <person name="Osmani S.A."/>
            <person name="Birren B.W."/>
        </authorList>
    </citation>
    <scope>NUCLEOTIDE SEQUENCE [LARGE SCALE GENOMIC DNA]</scope>
    <source>
        <strain evidence="3">FGSC A4 / ATCC 38163 / CBS 112.46 / NRRL 194 / M139</strain>
    </source>
</reference>
<protein>
    <submittedName>
        <fullName evidence="2">Uncharacterized protein</fullName>
    </submittedName>
</protein>
<dbReference type="VEuPathDB" id="FungiDB:AN5135"/>
<dbReference type="OrthoDB" id="4491424at2759"/>
<gene>
    <name evidence="2" type="ORF">ANIA_05135</name>
</gene>
<dbReference type="GeneID" id="2871426"/>
<dbReference type="InParanoid" id="Q5B2U5"/>
<dbReference type="KEGG" id="ani:ANIA_05135"/>
<accession>C8VEZ7</accession>
<keyword evidence="3" id="KW-1185">Reference proteome</keyword>
<name>Q5B2U5_EMENI</name>
<evidence type="ECO:0000313" key="3">
    <source>
        <dbReference type="Proteomes" id="UP000000560"/>
    </source>
</evidence>
<sequence length="346" mass="38562">MPILYSLVDRLSDVLIAAVNPAKRARNRDYDRESSLSPAPKLHHRRREYDYDDPDDDHEPLSYYGRGLSPQFGEEVATPIAEEGDLSGIGYSNSSNNDKGVRYCRTPRHGKSVHWGGISNEFLDGVPEASAPGLSEYPQRRTKKSQNYVYGADYGAERQSSSRNLRKSRRESPSRSGSGSGIGILETPDSHEEAEAQEQPSIFWSPHASSLSFPSSLPGRRQLLHRTHVPRKSILKTPTTLDDEMLIRNLWAMVSISDSRLDYTYEFLAGVLLVGDKVLDTMWSAGEMMMYEEARRRQGGGQEGCKNGKGGGRRANSSVQCRGGQSLHKKSLSMCEMREQKGSLGF</sequence>
<dbReference type="EMBL" id="BN001305">
    <property type="protein sequence ID" value="CBF80925.1"/>
    <property type="molecule type" value="Genomic_DNA"/>
</dbReference>
<dbReference type="AlphaFoldDB" id="Q5B2U5"/>